<evidence type="ECO:0000313" key="3">
    <source>
        <dbReference type="Proteomes" id="UP000190867"/>
    </source>
</evidence>
<evidence type="ECO:0000313" key="2">
    <source>
        <dbReference type="EMBL" id="OOR98594.1"/>
    </source>
</evidence>
<dbReference type="AlphaFoldDB" id="A0A1T0AQW9"/>
<accession>A0A1T0AQW9</accession>
<reference evidence="2 3" key="1">
    <citation type="submission" date="2017-02" db="EMBL/GenBank/DDBJ databases">
        <title>Draft genome sequence of Haemophilus paracuniculus CCUG 43573 type strain.</title>
        <authorList>
            <person name="Engstrom-Jakobsson H."/>
            <person name="Salva-Serra F."/>
            <person name="Thorell K."/>
            <person name="Gonzales-Siles L."/>
            <person name="Karlsson R."/>
            <person name="Boulund F."/>
            <person name="Engstrand L."/>
            <person name="Kristiansson E."/>
            <person name="Moore E."/>
        </authorList>
    </citation>
    <scope>NUCLEOTIDE SEQUENCE [LARGE SCALE GENOMIC DNA]</scope>
    <source>
        <strain evidence="2 3">CCUG 43573</strain>
    </source>
</reference>
<keyword evidence="1" id="KW-1133">Transmembrane helix</keyword>
<dbReference type="RefSeq" id="WP_078237341.1">
    <property type="nucleotide sequence ID" value="NZ_MUYA01000010.1"/>
</dbReference>
<dbReference type="Proteomes" id="UP000190867">
    <property type="component" value="Unassembled WGS sequence"/>
</dbReference>
<keyword evidence="1" id="KW-0812">Transmembrane</keyword>
<sequence length="66" mass="7596">MRDFLEDVLSGFVGIIFYIIYTLGGILPFYAAFKDFQADNLFWAALDIFTIVVGVIRGLMFFFGWL</sequence>
<name>A0A1T0AQW9_9PAST</name>
<comment type="caution">
    <text evidence="2">The sequence shown here is derived from an EMBL/GenBank/DDBJ whole genome shotgun (WGS) entry which is preliminary data.</text>
</comment>
<organism evidence="2 3">
    <name type="scientific">Haemophilus paracuniculus</name>
    <dbReference type="NCBI Taxonomy" id="734"/>
    <lineage>
        <taxon>Bacteria</taxon>
        <taxon>Pseudomonadati</taxon>
        <taxon>Pseudomonadota</taxon>
        <taxon>Gammaproteobacteria</taxon>
        <taxon>Pasteurellales</taxon>
        <taxon>Pasteurellaceae</taxon>
        <taxon>Haemophilus</taxon>
    </lineage>
</organism>
<dbReference type="STRING" id="734.B0187_07995"/>
<keyword evidence="1" id="KW-0472">Membrane</keyword>
<gene>
    <name evidence="2" type="ORF">B0187_07995</name>
</gene>
<keyword evidence="3" id="KW-1185">Reference proteome</keyword>
<dbReference type="EMBL" id="MUYA01000010">
    <property type="protein sequence ID" value="OOR98594.1"/>
    <property type="molecule type" value="Genomic_DNA"/>
</dbReference>
<protein>
    <submittedName>
        <fullName evidence="2">Uncharacterized protein</fullName>
    </submittedName>
</protein>
<feature type="transmembrane region" description="Helical" evidence="1">
    <location>
        <begin position="12"/>
        <end position="33"/>
    </location>
</feature>
<feature type="transmembrane region" description="Helical" evidence="1">
    <location>
        <begin position="40"/>
        <end position="65"/>
    </location>
</feature>
<proteinExistence type="predicted"/>
<dbReference type="OrthoDB" id="5690942at2"/>
<evidence type="ECO:0000256" key="1">
    <source>
        <dbReference type="SAM" id="Phobius"/>
    </source>
</evidence>